<feature type="region of interest" description="Disordered" evidence="1">
    <location>
        <begin position="24"/>
        <end position="43"/>
    </location>
</feature>
<keyword evidence="3" id="KW-1185">Reference proteome</keyword>
<evidence type="ECO:0000313" key="3">
    <source>
        <dbReference type="Proteomes" id="UP001187682"/>
    </source>
</evidence>
<dbReference type="Proteomes" id="UP001187682">
    <property type="component" value="Unassembled WGS sequence"/>
</dbReference>
<reference evidence="2" key="1">
    <citation type="submission" date="2018-03" db="EMBL/GenBank/DDBJ databases">
        <authorList>
            <person name="Guldener U."/>
        </authorList>
    </citation>
    <scope>NUCLEOTIDE SEQUENCE</scope>
</reference>
<organism evidence="2 3">
    <name type="scientific">Cephalotrichum gorgonifer</name>
    <dbReference type="NCBI Taxonomy" id="2041049"/>
    <lineage>
        <taxon>Eukaryota</taxon>
        <taxon>Fungi</taxon>
        <taxon>Dikarya</taxon>
        <taxon>Ascomycota</taxon>
        <taxon>Pezizomycotina</taxon>
        <taxon>Sordariomycetes</taxon>
        <taxon>Hypocreomycetidae</taxon>
        <taxon>Microascales</taxon>
        <taxon>Microascaceae</taxon>
        <taxon>Cephalotrichum</taxon>
    </lineage>
</organism>
<dbReference type="AlphaFoldDB" id="A0AAE8N458"/>
<evidence type="ECO:0000256" key="1">
    <source>
        <dbReference type="SAM" id="MobiDB-lite"/>
    </source>
</evidence>
<accession>A0AAE8N458</accession>
<feature type="region of interest" description="Disordered" evidence="1">
    <location>
        <begin position="175"/>
        <end position="225"/>
    </location>
</feature>
<proteinExistence type="predicted"/>
<name>A0AAE8N458_9PEZI</name>
<sequence length="267" mass="29730">MAGPQRPPLTRVVVDASGREYFEPPYQPSVRQSVAPSVRPGESDVIYEGTAPIRHSVAPQLRPRDPEIIYERAGPAPVMPRRAVGPDSYEEGGVIYRRASPPPFPAPRRVVTQPEYGAPDQMGYARAYSVRPMGPPLEDYAPPPDRRPVEGVPRQYTVRSASARPLEAVRYEIPAEGGGHMQVRHDGPPDYAGISRPQSRVEMMGPPVGREYAPRPAEPAGVQRSYSVRPAERYYGEPQPMVGEEVTYVERPPQHGVVYEPMREVYR</sequence>
<feature type="region of interest" description="Disordered" evidence="1">
    <location>
        <begin position="93"/>
        <end position="119"/>
    </location>
</feature>
<dbReference type="EMBL" id="ONZQ02000014">
    <property type="protein sequence ID" value="SPO05960.1"/>
    <property type="molecule type" value="Genomic_DNA"/>
</dbReference>
<comment type="caution">
    <text evidence="2">The sequence shown here is derived from an EMBL/GenBank/DDBJ whole genome shotgun (WGS) entry which is preliminary data.</text>
</comment>
<gene>
    <name evidence="2" type="ORF">DNG_08649</name>
</gene>
<protein>
    <submittedName>
        <fullName evidence="2">Uncharacterized protein</fullName>
    </submittedName>
</protein>
<evidence type="ECO:0000313" key="2">
    <source>
        <dbReference type="EMBL" id="SPO05960.1"/>
    </source>
</evidence>